<sequence length="80" mass="8652">MSNDNEEKPAKAYQVLLKEQKLGLFIGLLFGFLISPIIRNAFLDSAGYWLSLFIAIALSASGAAIVAYSAVTLLSRKSQS</sequence>
<organism evidence="2 3">
    <name type="scientific">Gimesia alba</name>
    <dbReference type="NCBI Taxonomy" id="2527973"/>
    <lineage>
        <taxon>Bacteria</taxon>
        <taxon>Pseudomonadati</taxon>
        <taxon>Planctomycetota</taxon>
        <taxon>Planctomycetia</taxon>
        <taxon>Planctomycetales</taxon>
        <taxon>Planctomycetaceae</taxon>
        <taxon>Gimesia</taxon>
    </lineage>
</organism>
<name>A0A517RN71_9PLAN</name>
<gene>
    <name evidence="2" type="ORF">Pan241w_54390</name>
</gene>
<accession>A0A517RN71</accession>
<dbReference type="AlphaFoldDB" id="A0A517RN71"/>
<feature type="transmembrane region" description="Helical" evidence="1">
    <location>
        <begin position="48"/>
        <end position="74"/>
    </location>
</feature>
<dbReference type="EMBL" id="CP036269">
    <property type="protein sequence ID" value="QDT45319.1"/>
    <property type="molecule type" value="Genomic_DNA"/>
</dbReference>
<dbReference type="RefSeq" id="WP_145221714.1">
    <property type="nucleotide sequence ID" value="NZ_CP036269.1"/>
</dbReference>
<feature type="transmembrane region" description="Helical" evidence="1">
    <location>
        <begin position="21"/>
        <end position="42"/>
    </location>
</feature>
<keyword evidence="1" id="KW-0812">Transmembrane</keyword>
<evidence type="ECO:0000256" key="1">
    <source>
        <dbReference type="SAM" id="Phobius"/>
    </source>
</evidence>
<dbReference type="Proteomes" id="UP000317171">
    <property type="component" value="Chromosome"/>
</dbReference>
<dbReference type="KEGG" id="gaz:Pan241w_54390"/>
<proteinExistence type="predicted"/>
<keyword evidence="1" id="KW-1133">Transmembrane helix</keyword>
<reference evidence="2 3" key="1">
    <citation type="submission" date="2019-02" db="EMBL/GenBank/DDBJ databases">
        <title>Deep-cultivation of Planctomycetes and their phenomic and genomic characterization uncovers novel biology.</title>
        <authorList>
            <person name="Wiegand S."/>
            <person name="Jogler M."/>
            <person name="Boedeker C."/>
            <person name="Pinto D."/>
            <person name="Vollmers J."/>
            <person name="Rivas-Marin E."/>
            <person name="Kohn T."/>
            <person name="Peeters S.H."/>
            <person name="Heuer A."/>
            <person name="Rast P."/>
            <person name="Oberbeckmann S."/>
            <person name="Bunk B."/>
            <person name="Jeske O."/>
            <person name="Meyerdierks A."/>
            <person name="Storesund J.E."/>
            <person name="Kallscheuer N."/>
            <person name="Luecker S."/>
            <person name="Lage O.M."/>
            <person name="Pohl T."/>
            <person name="Merkel B.J."/>
            <person name="Hornburger P."/>
            <person name="Mueller R.-W."/>
            <person name="Bruemmer F."/>
            <person name="Labrenz M."/>
            <person name="Spormann A.M."/>
            <person name="Op den Camp H."/>
            <person name="Overmann J."/>
            <person name="Amann R."/>
            <person name="Jetten M.S.M."/>
            <person name="Mascher T."/>
            <person name="Medema M.H."/>
            <person name="Devos D.P."/>
            <person name="Kaster A.-K."/>
            <person name="Ovreas L."/>
            <person name="Rohde M."/>
            <person name="Galperin M.Y."/>
            <person name="Jogler C."/>
        </authorList>
    </citation>
    <scope>NUCLEOTIDE SEQUENCE [LARGE SCALE GENOMIC DNA]</scope>
    <source>
        <strain evidence="2 3">Pan241w</strain>
    </source>
</reference>
<keyword evidence="1" id="KW-0472">Membrane</keyword>
<evidence type="ECO:0000313" key="2">
    <source>
        <dbReference type="EMBL" id="QDT45319.1"/>
    </source>
</evidence>
<evidence type="ECO:0000313" key="3">
    <source>
        <dbReference type="Proteomes" id="UP000317171"/>
    </source>
</evidence>
<keyword evidence="3" id="KW-1185">Reference proteome</keyword>
<protein>
    <submittedName>
        <fullName evidence="2">Uncharacterized protein</fullName>
    </submittedName>
</protein>